<reference evidence="1 2" key="1">
    <citation type="journal article" date="2022" name="Allergy">
        <title>Genome assembly and annotation of Periplaneta americana reveal a comprehensive cockroach allergen profile.</title>
        <authorList>
            <person name="Wang L."/>
            <person name="Xiong Q."/>
            <person name="Saelim N."/>
            <person name="Wang L."/>
            <person name="Nong W."/>
            <person name="Wan A.T."/>
            <person name="Shi M."/>
            <person name="Liu X."/>
            <person name="Cao Q."/>
            <person name="Hui J.H.L."/>
            <person name="Sookrung N."/>
            <person name="Leung T.F."/>
            <person name="Tungtrongchitr A."/>
            <person name="Tsui S.K.W."/>
        </authorList>
    </citation>
    <scope>NUCLEOTIDE SEQUENCE [LARGE SCALE GENOMIC DNA]</scope>
    <source>
        <strain evidence="1">PWHHKU_190912</strain>
    </source>
</reference>
<comment type="caution">
    <text evidence="1">The sequence shown here is derived from an EMBL/GenBank/DDBJ whole genome shotgun (WGS) entry which is preliminary data.</text>
</comment>
<dbReference type="Proteomes" id="UP001148838">
    <property type="component" value="Unassembled WGS sequence"/>
</dbReference>
<evidence type="ECO:0000313" key="2">
    <source>
        <dbReference type="Proteomes" id="UP001148838"/>
    </source>
</evidence>
<accession>A0ABQ8SJ18</accession>
<dbReference type="EMBL" id="JAJSOF020000027">
    <property type="protein sequence ID" value="KAJ4434126.1"/>
    <property type="molecule type" value="Genomic_DNA"/>
</dbReference>
<organism evidence="1 2">
    <name type="scientific">Periplaneta americana</name>
    <name type="common">American cockroach</name>
    <name type="synonym">Blatta americana</name>
    <dbReference type="NCBI Taxonomy" id="6978"/>
    <lineage>
        <taxon>Eukaryota</taxon>
        <taxon>Metazoa</taxon>
        <taxon>Ecdysozoa</taxon>
        <taxon>Arthropoda</taxon>
        <taxon>Hexapoda</taxon>
        <taxon>Insecta</taxon>
        <taxon>Pterygota</taxon>
        <taxon>Neoptera</taxon>
        <taxon>Polyneoptera</taxon>
        <taxon>Dictyoptera</taxon>
        <taxon>Blattodea</taxon>
        <taxon>Blattoidea</taxon>
        <taxon>Blattidae</taxon>
        <taxon>Blattinae</taxon>
        <taxon>Periplaneta</taxon>
    </lineage>
</organism>
<gene>
    <name evidence="1" type="ORF">ANN_16446</name>
</gene>
<protein>
    <submittedName>
        <fullName evidence="1">Uncharacterized protein</fullName>
    </submittedName>
</protein>
<name>A0ABQ8SJ18_PERAM</name>
<sequence>MAGLCEGGNEPSGSLKAICNFLTIDKIVGLVGTLRTPNSVRNARYVRTREFVIHQQQKAIIIDPTIRMERDLNQAHQVDHEKRAIYEPCIPYLSAKYNIPLFNWRMLGEYTFQGPGLDPPQSSLALHHQFKSKAIGLPPVRLAKICSRRVLR</sequence>
<evidence type="ECO:0000313" key="1">
    <source>
        <dbReference type="EMBL" id="KAJ4434126.1"/>
    </source>
</evidence>
<keyword evidence="2" id="KW-1185">Reference proteome</keyword>
<proteinExistence type="predicted"/>